<keyword evidence="8 16" id="KW-0442">Lipid degradation</keyword>
<proteinExistence type="inferred from homology"/>
<keyword evidence="11 16" id="KW-0472">Membrane</keyword>
<evidence type="ECO:0000256" key="10">
    <source>
        <dbReference type="ARBA" id="ARBA00023098"/>
    </source>
</evidence>
<keyword evidence="7 16" id="KW-0812">Transmembrane</keyword>
<organism evidence="17 18">
    <name type="scientific">Pseudomonas cuatrocienegasensis</name>
    <dbReference type="NCBI Taxonomy" id="543360"/>
    <lineage>
        <taxon>Bacteria</taxon>
        <taxon>Pseudomonadati</taxon>
        <taxon>Pseudomonadota</taxon>
        <taxon>Gammaproteobacteria</taxon>
        <taxon>Pseudomonadales</taxon>
        <taxon>Pseudomonadaceae</taxon>
        <taxon>Pseudomonas</taxon>
    </lineage>
</organism>
<dbReference type="RefSeq" id="WP_069519049.1">
    <property type="nucleotide sequence ID" value="NZ_FOFP01000005.1"/>
</dbReference>
<accession>A0ABY1BAB4</accession>
<evidence type="ECO:0000256" key="5">
    <source>
        <dbReference type="ARBA" id="ARBA00022475"/>
    </source>
</evidence>
<evidence type="ECO:0000256" key="14">
    <source>
        <dbReference type="ARBA" id="ARBA00031542"/>
    </source>
</evidence>
<evidence type="ECO:0000256" key="2">
    <source>
        <dbReference type="ARBA" id="ARBA00004383"/>
    </source>
</evidence>
<reference evidence="17 18" key="1">
    <citation type="submission" date="2016-10" db="EMBL/GenBank/DDBJ databases">
        <authorList>
            <person name="Varghese N."/>
            <person name="Submissions S."/>
        </authorList>
    </citation>
    <scope>NUCLEOTIDE SEQUENCE [LARGE SCALE GENOMIC DNA]</scope>
    <source>
        <strain evidence="17 18">CIP 109853</strain>
    </source>
</reference>
<evidence type="ECO:0000256" key="8">
    <source>
        <dbReference type="ARBA" id="ARBA00022963"/>
    </source>
</evidence>
<dbReference type="Proteomes" id="UP000198512">
    <property type="component" value="Unassembled WGS sequence"/>
</dbReference>
<keyword evidence="10 16" id="KW-0443">Lipid metabolism</keyword>
<keyword evidence="9 16" id="KW-1133">Transmembrane helix</keyword>
<evidence type="ECO:0000256" key="16">
    <source>
        <dbReference type="HAMAP-Rule" id="MF_00790"/>
    </source>
</evidence>
<keyword evidence="12 16" id="KW-0143">Chaperone</keyword>
<evidence type="ECO:0000256" key="11">
    <source>
        <dbReference type="ARBA" id="ARBA00023136"/>
    </source>
</evidence>
<evidence type="ECO:0000313" key="17">
    <source>
        <dbReference type="EMBL" id="SEQ36688.1"/>
    </source>
</evidence>
<evidence type="ECO:0000256" key="3">
    <source>
        <dbReference type="ARBA" id="ARBA00010358"/>
    </source>
</evidence>
<evidence type="ECO:0000313" key="18">
    <source>
        <dbReference type="Proteomes" id="UP000198512"/>
    </source>
</evidence>
<dbReference type="EMBL" id="FOFP01000005">
    <property type="protein sequence ID" value="SEQ36688.1"/>
    <property type="molecule type" value="Genomic_DNA"/>
</dbReference>
<keyword evidence="6 16" id="KW-0997">Cell inner membrane</keyword>
<comment type="similarity">
    <text evidence="3 16">Belongs to the lipase chaperone family.</text>
</comment>
<comment type="subcellular location">
    <subcellularLocation>
        <location evidence="2">Cell inner membrane</location>
        <topology evidence="2">Single-pass membrane protein</topology>
        <orientation evidence="2">Periplasmic side</orientation>
    </subcellularLocation>
</comment>
<protein>
    <recommendedName>
        <fullName evidence="4 16">Lipase chaperone</fullName>
    </recommendedName>
    <alternativeName>
        <fullName evidence="16">Lipase activator protein</fullName>
    </alternativeName>
    <alternativeName>
        <fullName evidence="15 16">Lipase foldase</fullName>
    </alternativeName>
    <alternativeName>
        <fullName evidence="13 16">Lipase helper protein</fullName>
    </alternativeName>
    <alternativeName>
        <fullName evidence="14 16">Lipase modulator</fullName>
    </alternativeName>
</protein>
<name>A0ABY1BAB4_9PSED</name>
<evidence type="ECO:0000256" key="1">
    <source>
        <dbReference type="ARBA" id="ARBA00003280"/>
    </source>
</evidence>
<dbReference type="HAMAP" id="MF_00790">
    <property type="entry name" value="Lipase_chap"/>
    <property type="match status" value="1"/>
</dbReference>
<keyword evidence="5 16" id="KW-1003">Cell membrane</keyword>
<dbReference type="InterPro" id="IPR004961">
    <property type="entry name" value="Lipase_chaperone"/>
</dbReference>
<gene>
    <name evidence="16" type="primary">lifO</name>
    <name evidence="17" type="ORF">SAMN05216600_105183</name>
</gene>
<evidence type="ECO:0000256" key="12">
    <source>
        <dbReference type="ARBA" id="ARBA00023186"/>
    </source>
</evidence>
<dbReference type="Pfam" id="PF03280">
    <property type="entry name" value="Lipase_chap"/>
    <property type="match status" value="1"/>
</dbReference>
<evidence type="ECO:0000256" key="4">
    <source>
        <dbReference type="ARBA" id="ARBA00019692"/>
    </source>
</evidence>
<dbReference type="SUPFAM" id="SSF158855">
    <property type="entry name" value="Lipase chaperone-like"/>
    <property type="match status" value="1"/>
</dbReference>
<evidence type="ECO:0000256" key="9">
    <source>
        <dbReference type="ARBA" id="ARBA00022989"/>
    </source>
</evidence>
<keyword evidence="18" id="KW-1185">Reference proteome</keyword>
<evidence type="ECO:0000256" key="6">
    <source>
        <dbReference type="ARBA" id="ARBA00022519"/>
    </source>
</evidence>
<evidence type="ECO:0000256" key="15">
    <source>
        <dbReference type="ARBA" id="ARBA00033028"/>
    </source>
</evidence>
<comment type="function">
    <text evidence="1 16">May be involved in the folding of the extracellular lipase during its passage through the periplasm.</text>
</comment>
<comment type="caution">
    <text evidence="17">The sequence shown here is derived from an EMBL/GenBank/DDBJ whole genome shotgun (WGS) entry which is preliminary data.</text>
</comment>
<evidence type="ECO:0000256" key="7">
    <source>
        <dbReference type="ARBA" id="ARBA00022692"/>
    </source>
</evidence>
<evidence type="ECO:0000256" key="13">
    <source>
        <dbReference type="ARBA" id="ARBA00030948"/>
    </source>
</evidence>
<sequence>MPRLLIVTLALLAAGGTLLLNWPSPAAVVSPPVAQARPVVQSAPAVVPGAAPHVVAPSSAAAALAPLVGTEVDGRLSTNAAGNLLVDLGVRDYFDYFLSAVDQAGLDASLGALLADVRGRLAEPARSQLVDLLGDYLEYKRASLALMQQPLAPSQQQPQGQLAALQDAFERLAQLRRSHFSAAAVEGLFGAEEAYARYTLETLGLNARTDLSEADKALALAQAREQLPAALQASELRQQQALVQQAEQARLWREGADEQQVRAFLALTYDPPTVERLLAEQRRERLWQQRYSAYREALAEQRSAGLSALDQQREQVRLRQRLFAAEDYHRVETYDAIASHLQQPNP</sequence>